<feature type="compositionally biased region" description="Low complexity" evidence="2">
    <location>
        <begin position="662"/>
        <end position="676"/>
    </location>
</feature>
<dbReference type="Proteomes" id="UP000078576">
    <property type="component" value="Unassembled WGS sequence"/>
</dbReference>
<feature type="compositionally biased region" description="Pro residues" evidence="2">
    <location>
        <begin position="409"/>
        <end position="421"/>
    </location>
</feature>
<dbReference type="GO" id="GO:0006325">
    <property type="term" value="P:chromatin organization"/>
    <property type="evidence" value="ECO:0007669"/>
    <property type="project" value="UniProtKB-ARBA"/>
</dbReference>
<feature type="compositionally biased region" description="Polar residues" evidence="2">
    <location>
        <begin position="331"/>
        <end position="340"/>
    </location>
</feature>
<protein>
    <recommendedName>
        <fullName evidence="5">Bromo domain-containing protein</fullName>
    </recommendedName>
</protein>
<feature type="compositionally biased region" description="Low complexity" evidence="2">
    <location>
        <begin position="380"/>
        <end position="389"/>
    </location>
</feature>
<feature type="compositionally biased region" description="Basic and acidic residues" evidence="2">
    <location>
        <begin position="1037"/>
        <end position="1046"/>
    </location>
</feature>
<keyword evidence="1" id="KW-0103">Bromodomain</keyword>
<evidence type="ECO:0000256" key="2">
    <source>
        <dbReference type="SAM" id="MobiDB-lite"/>
    </source>
</evidence>
<evidence type="ECO:0000313" key="3">
    <source>
        <dbReference type="EMBL" id="KUI53413.1"/>
    </source>
</evidence>
<dbReference type="OrthoDB" id="21449at2759"/>
<keyword evidence="4" id="KW-1185">Reference proteome</keyword>
<dbReference type="PANTHER" id="PTHR15398">
    <property type="entry name" value="BROMODOMAIN-CONTAINING PROTEIN 8"/>
    <property type="match status" value="1"/>
</dbReference>
<dbReference type="InterPro" id="IPR036427">
    <property type="entry name" value="Bromodomain-like_sf"/>
</dbReference>
<feature type="compositionally biased region" description="Polar residues" evidence="2">
    <location>
        <begin position="609"/>
        <end position="628"/>
    </location>
</feature>
<feature type="compositionally biased region" description="Low complexity" evidence="2">
    <location>
        <begin position="422"/>
        <end position="434"/>
    </location>
</feature>
<feature type="compositionally biased region" description="Polar residues" evidence="2">
    <location>
        <begin position="469"/>
        <end position="479"/>
    </location>
</feature>
<feature type="compositionally biased region" description="Pro residues" evidence="2">
    <location>
        <begin position="390"/>
        <end position="399"/>
    </location>
</feature>
<feature type="region of interest" description="Disordered" evidence="2">
    <location>
        <begin position="925"/>
        <end position="955"/>
    </location>
</feature>
<feature type="compositionally biased region" description="Low complexity" evidence="2">
    <location>
        <begin position="207"/>
        <end position="219"/>
    </location>
</feature>
<name>A0A194UP42_CYTMA</name>
<feature type="compositionally biased region" description="Gly residues" evidence="2">
    <location>
        <begin position="944"/>
        <end position="953"/>
    </location>
</feature>
<reference evidence="4" key="1">
    <citation type="submission" date="2014-12" db="EMBL/GenBank/DDBJ databases">
        <title>Genome Sequence of Valsa Canker Pathogens Uncovers a Specific Adaption of Colonization on Woody Bark.</title>
        <authorList>
            <person name="Yin Z."/>
            <person name="Liu H."/>
            <person name="Gao X."/>
            <person name="Li Z."/>
            <person name="Song N."/>
            <person name="Ke X."/>
            <person name="Dai Q."/>
            <person name="Wu Y."/>
            <person name="Sun Y."/>
            <person name="Xu J.-R."/>
            <person name="Kang Z.K."/>
            <person name="Wang L."/>
            <person name="Huang L."/>
        </authorList>
    </citation>
    <scope>NUCLEOTIDE SEQUENCE [LARGE SCALE GENOMIC DNA]</scope>
    <source>
        <strain evidence="4">SXYL134</strain>
    </source>
</reference>
<feature type="compositionally biased region" description="Polar residues" evidence="2">
    <location>
        <begin position="492"/>
        <end position="501"/>
    </location>
</feature>
<feature type="compositionally biased region" description="Polar residues" evidence="2">
    <location>
        <begin position="224"/>
        <end position="239"/>
    </location>
</feature>
<dbReference type="AlphaFoldDB" id="A0A194UP42"/>
<evidence type="ECO:0000256" key="1">
    <source>
        <dbReference type="ARBA" id="ARBA00023117"/>
    </source>
</evidence>
<feature type="region of interest" description="Disordered" evidence="2">
    <location>
        <begin position="116"/>
        <end position="139"/>
    </location>
</feature>
<feature type="compositionally biased region" description="Basic and acidic residues" evidence="2">
    <location>
        <begin position="726"/>
        <end position="741"/>
    </location>
</feature>
<feature type="region of interest" description="Disordered" evidence="2">
    <location>
        <begin position="193"/>
        <end position="795"/>
    </location>
</feature>
<gene>
    <name evidence="3" type="ORF">VP1G_00616</name>
</gene>
<dbReference type="SUPFAM" id="SSF47370">
    <property type="entry name" value="Bromodomain"/>
    <property type="match status" value="1"/>
</dbReference>
<dbReference type="STRING" id="694573.A0A194UP42"/>
<sequence length="1060" mass="113301">MDPAKQSESAQTVAPLHLLLQRRDSPLGEWGGGIWGMINATSYTPLESLLLFTWIRTHGLDAFEAAAFPKLSHHLINHDSVKQDPTYDASRLNPDSLQELFLHLLQEELKDEAVAQQEVAPGDTPLSPNSRKRKRPGSAAHIKTLHEARQHAHRLPDAEAKLYTRYKQKTAQELWEQDQELRKLEEEIRQLEQQERQAAEANTQRKSVSAAPSAAASPVGESSRPPSSSQTGDSQIATRQPNGTPGPPLLQPTPVQSTAPNNAGPLPPRQISPVRLAGAPTAPQPPVQSPVLPSGPFAQGPVGAHGSPKPPNASTPVLQPPQGFPSLSPHPGQQLSSTPPASDVLQRPDSALKPRPPPQAPPTQVPVQGPLKWEPPYQPLPVLQQQRPPHNIPQFPPPKGQQHPQQWSPQPPLQYPPPQALQPPHQQGYGQQQGPPTPRPILVAPQPGGHAPPPLQPAPMRAHSGSPGPMQQQRLSQGPSPLHGHARPPQSPYQHTQQVFQPPQPLPHQARFAPNVSPTAPPLSPANVAPQQWQKPGTPAQPLPAGHIQGQQPESSIHPLPSTSQVPQYNSPYPQPHRPAAVPHQILPQPAGGAPSPGNRRPQSALPHTPTTKPFTPLSSFGSGTKWKTTQPTPSTPRPSVGELASPAFEPLSPVLQSTSLPASSVQPSPSKPSKPTDVDTSAAKKLARRPRSTQRGQDSREGSRQRRTSSVASTRAANVETEVDTITKVKREEATPRPLEEAGDFTADESVSGRRQPHSPRTARSAGKRKRQDSTASDHWAASEHRPRVPPPPPGIPTHVLWTRGFPRVSVSTLDQISGHKHANMFSHPIRERDAPGYKTIVLGPTDLKSIRAAITAGNKAAATAAAALPGGDPGTTSVWLPISEELVPPRGIINSSHLERELVHMFANAIMYNLDPCRGPGPAFMKGSGRGGKGANETHAHGQGGHHGGADPGFIGYAVDENSVVNDTQAMFAEVDKLLMELRSTEAQSGPVPLPPGAVPASERLARVAPTAVAASVETPASNSGGGEAGEDEGEEHHTDRETEGAGGVVKRRRMGRG</sequence>
<evidence type="ECO:0008006" key="5">
    <source>
        <dbReference type="Google" id="ProtNLM"/>
    </source>
</evidence>
<evidence type="ECO:0000313" key="4">
    <source>
        <dbReference type="Proteomes" id="UP000078576"/>
    </source>
</evidence>
<proteinExistence type="predicted"/>
<dbReference type="GO" id="GO:0035267">
    <property type="term" value="C:NuA4 histone acetyltransferase complex"/>
    <property type="evidence" value="ECO:0007669"/>
    <property type="project" value="TreeGrafter"/>
</dbReference>
<organism evidence="3 4">
    <name type="scientific">Cytospora mali</name>
    <name type="common">Apple Valsa canker fungus</name>
    <name type="synonym">Valsa mali</name>
    <dbReference type="NCBI Taxonomy" id="578113"/>
    <lineage>
        <taxon>Eukaryota</taxon>
        <taxon>Fungi</taxon>
        <taxon>Dikarya</taxon>
        <taxon>Ascomycota</taxon>
        <taxon>Pezizomycotina</taxon>
        <taxon>Sordariomycetes</taxon>
        <taxon>Sordariomycetidae</taxon>
        <taxon>Diaporthales</taxon>
        <taxon>Cytosporaceae</taxon>
        <taxon>Cytospora</taxon>
    </lineage>
</organism>
<dbReference type="EMBL" id="KN714668">
    <property type="protein sequence ID" value="KUI53413.1"/>
    <property type="molecule type" value="Genomic_DNA"/>
</dbReference>
<accession>A0A194UP42</accession>
<feature type="compositionally biased region" description="Polar residues" evidence="2">
    <location>
        <begin position="549"/>
        <end position="572"/>
    </location>
</feature>
<feature type="compositionally biased region" description="Pro residues" evidence="2">
    <location>
        <begin position="354"/>
        <end position="364"/>
    </location>
</feature>
<feature type="compositionally biased region" description="Pro residues" evidence="2">
    <location>
        <begin position="308"/>
        <end position="323"/>
    </location>
</feature>
<dbReference type="Gene3D" id="1.20.920.10">
    <property type="entry name" value="Bromodomain-like"/>
    <property type="match status" value="1"/>
</dbReference>
<dbReference type="PANTHER" id="PTHR15398:SF4">
    <property type="entry name" value="BROMODOMAIN-CONTAINING PROTEIN 8 ISOFORM X1"/>
    <property type="match status" value="1"/>
</dbReference>
<feature type="region of interest" description="Disordered" evidence="2">
    <location>
        <begin position="1010"/>
        <end position="1060"/>
    </location>
</feature>